<evidence type="ECO:0000313" key="3">
    <source>
        <dbReference type="Proteomes" id="UP000251341"/>
    </source>
</evidence>
<evidence type="ECO:0000313" key="2">
    <source>
        <dbReference type="EMBL" id="PUE60026.1"/>
    </source>
</evidence>
<keyword evidence="1" id="KW-1133">Transmembrane helix</keyword>
<gene>
    <name evidence="2" type="ORF">B9Z44_10845</name>
</gene>
<evidence type="ECO:0000256" key="1">
    <source>
        <dbReference type="SAM" id="Phobius"/>
    </source>
</evidence>
<dbReference type="AlphaFoldDB" id="A0A315EQ46"/>
<comment type="caution">
    <text evidence="2">The sequence shown here is derived from an EMBL/GenBank/DDBJ whole genome shotgun (WGS) entry which is preliminary data.</text>
</comment>
<feature type="transmembrane region" description="Helical" evidence="1">
    <location>
        <begin position="106"/>
        <end position="127"/>
    </location>
</feature>
<dbReference type="EMBL" id="NESP01000001">
    <property type="protein sequence ID" value="PUE60026.1"/>
    <property type="molecule type" value="Genomic_DNA"/>
</dbReference>
<name>A0A315EQ46_9BURK</name>
<protein>
    <submittedName>
        <fullName evidence="2">Uncharacterized protein</fullName>
    </submittedName>
</protein>
<proteinExistence type="predicted"/>
<accession>A0A315EQ46</accession>
<feature type="transmembrane region" description="Helical" evidence="1">
    <location>
        <begin position="39"/>
        <end position="60"/>
    </location>
</feature>
<sequence length="168" mass="19208">MRNFHAGQPLITDEELNALMGQDVPANNDTDVWFKYRNLFLLAVVISQVVKLLFFSHLAIGNFELGALDPQAFERYLVFRACFVIAISAFYLFSYLKNWYFEKVSLLYVGIAMTALVMDYFNAYVYLSENPLQWMTGLIVLRFLAVCCLLINALSAHRAPAMPRSLLS</sequence>
<dbReference type="RefSeq" id="WP_108402452.1">
    <property type="nucleotide sequence ID" value="NZ_NESP01000001.1"/>
</dbReference>
<keyword evidence="1" id="KW-0472">Membrane</keyword>
<keyword evidence="3" id="KW-1185">Reference proteome</keyword>
<feature type="transmembrane region" description="Helical" evidence="1">
    <location>
        <begin position="133"/>
        <end position="154"/>
    </location>
</feature>
<organism evidence="2 3">
    <name type="scientific">Limnohabitans curvus</name>
    <dbReference type="NCBI Taxonomy" id="323423"/>
    <lineage>
        <taxon>Bacteria</taxon>
        <taxon>Pseudomonadati</taxon>
        <taxon>Pseudomonadota</taxon>
        <taxon>Betaproteobacteria</taxon>
        <taxon>Burkholderiales</taxon>
        <taxon>Comamonadaceae</taxon>
        <taxon>Limnohabitans</taxon>
    </lineage>
</organism>
<feature type="transmembrane region" description="Helical" evidence="1">
    <location>
        <begin position="76"/>
        <end position="94"/>
    </location>
</feature>
<keyword evidence="1" id="KW-0812">Transmembrane</keyword>
<dbReference type="Proteomes" id="UP000251341">
    <property type="component" value="Unassembled WGS sequence"/>
</dbReference>
<reference evidence="2 3" key="1">
    <citation type="submission" date="2017-04" db="EMBL/GenBank/DDBJ databases">
        <title>Unexpected and diverse lifestyles within the genus Limnohabitans.</title>
        <authorList>
            <person name="Kasalicky V."/>
            <person name="Mehrshad M."/>
            <person name="Andrei S.-A."/>
            <person name="Salcher M."/>
            <person name="Kratochvilova H."/>
            <person name="Simek K."/>
            <person name="Ghai R."/>
        </authorList>
    </citation>
    <scope>NUCLEOTIDE SEQUENCE [LARGE SCALE GENOMIC DNA]</scope>
    <source>
        <strain evidence="2 3">MWH-C5</strain>
    </source>
</reference>